<comment type="subcellular location">
    <subcellularLocation>
        <location evidence="1">Cell membrane</location>
        <topology evidence="1">Multi-pass membrane protein</topology>
    </subcellularLocation>
</comment>
<comment type="similarity">
    <text evidence="2">Belongs to the tellurite-resistance/dicarboxylate transporter (TDT) family.</text>
</comment>
<dbReference type="AlphaFoldDB" id="W2RPF2"/>
<evidence type="ECO:0000256" key="3">
    <source>
        <dbReference type="ARBA" id="ARBA00022448"/>
    </source>
</evidence>
<feature type="region of interest" description="Disordered" evidence="8">
    <location>
        <begin position="1"/>
        <end position="34"/>
    </location>
</feature>
<protein>
    <recommendedName>
        <fullName evidence="12">Sulfite efflux pump SSU1</fullName>
    </recommendedName>
</protein>
<feature type="transmembrane region" description="Helical" evidence="9">
    <location>
        <begin position="269"/>
        <end position="296"/>
    </location>
</feature>
<dbReference type="GeneID" id="19973575"/>
<accession>W2RPF2</accession>
<dbReference type="GO" id="GO:0005886">
    <property type="term" value="C:plasma membrane"/>
    <property type="evidence" value="ECO:0007669"/>
    <property type="project" value="UniProtKB-SubCell"/>
</dbReference>
<keyword evidence="6 9" id="KW-1133">Transmembrane helix</keyword>
<feature type="transmembrane region" description="Helical" evidence="9">
    <location>
        <begin position="149"/>
        <end position="174"/>
    </location>
</feature>
<feature type="compositionally biased region" description="Basic and acidic residues" evidence="8">
    <location>
        <begin position="464"/>
        <end position="477"/>
    </location>
</feature>
<dbReference type="PANTHER" id="PTHR31686:SF1">
    <property type="entry name" value="SULFITE EFFLUX PUMP SSU1"/>
    <property type="match status" value="1"/>
</dbReference>
<keyword evidence="11" id="KW-1185">Reference proteome</keyword>
<feature type="transmembrane region" description="Helical" evidence="9">
    <location>
        <begin position="195"/>
        <end position="214"/>
    </location>
</feature>
<evidence type="ECO:0000256" key="2">
    <source>
        <dbReference type="ARBA" id="ARBA00008566"/>
    </source>
</evidence>
<sequence>MDDSSTSSSRPPLSVRDQHHNHHHHHTEQNGNNTLQNRGWRRLIRNASPQLFTITMGSGIAALLFTQFPYPATWLYRLSIACFALHVILVLLLSLLSLLRYTLYPSLWTTMLHHPTESLYLGAFPVSLLSLSNLLASLCAGPWGRWAAYTAWGLWMLGSVLAVATTAHIPLLHFPSPSTAPSTPRPPPLSTVTPAHLLPAIAAIVAANTAAPIASALPPSPNHSHATSTIIAGYVLWGIGVPTSLLLLTLYFARLLLHGRLPSGAQAVIAFITIGPLNMGASGIVQLGSVAVTVFPPTTTGTGTGTGTGKSLDANTLQAVGILVALVLWGWGLVWLWWAVGNVSREALRSRRSSPQNVHLDDDDENDDDVDDGGPSGNSGRVHFNMTYWASIFPLGTLALSSGRLAQSPLLPGGMAFFRVVCAAISALVWLVFVGVGGWSIWDLWERGGRGVFVSAVVADLEGRERESEVDSERDFEGGGAGEEGNGNGKREGQGEGETETEEEARTLTNEESHEMRMRRKKGE</sequence>
<name>W2RPF2_CYPE1</name>
<dbReference type="EMBL" id="KB822722">
    <property type="protein sequence ID" value="ETN38205.1"/>
    <property type="molecule type" value="Genomic_DNA"/>
</dbReference>
<dbReference type="FunCoup" id="W2RPF2">
    <property type="interactions" value="23"/>
</dbReference>
<dbReference type="OrthoDB" id="1099at2759"/>
<keyword evidence="3" id="KW-0813">Transport</keyword>
<feature type="compositionally biased region" description="Basic and acidic residues" evidence="8">
    <location>
        <begin position="504"/>
        <end position="516"/>
    </location>
</feature>
<evidence type="ECO:0000256" key="1">
    <source>
        <dbReference type="ARBA" id="ARBA00004651"/>
    </source>
</evidence>
<dbReference type="eggNOG" id="ENOG502QT02">
    <property type="taxonomic scope" value="Eukaryota"/>
</dbReference>
<evidence type="ECO:0000313" key="11">
    <source>
        <dbReference type="Proteomes" id="UP000030752"/>
    </source>
</evidence>
<dbReference type="Gene3D" id="1.50.10.150">
    <property type="entry name" value="Voltage-dependent anion channel"/>
    <property type="match status" value="1"/>
</dbReference>
<dbReference type="STRING" id="1220924.W2RPF2"/>
<dbReference type="Proteomes" id="UP000030752">
    <property type="component" value="Unassembled WGS sequence"/>
</dbReference>
<keyword evidence="4" id="KW-1003">Cell membrane</keyword>
<dbReference type="InterPro" id="IPR004695">
    <property type="entry name" value="SLAC1/Mae1/Ssu1/TehA"/>
</dbReference>
<evidence type="ECO:0000256" key="6">
    <source>
        <dbReference type="ARBA" id="ARBA00022989"/>
    </source>
</evidence>
<feature type="compositionally biased region" description="Acidic residues" evidence="8">
    <location>
        <begin position="361"/>
        <end position="372"/>
    </location>
</feature>
<dbReference type="InterPro" id="IPR038665">
    <property type="entry name" value="Voltage-dep_anion_channel_sf"/>
</dbReference>
<dbReference type="Pfam" id="PF03595">
    <property type="entry name" value="SLAC1"/>
    <property type="match status" value="1"/>
</dbReference>
<organism evidence="10 11">
    <name type="scientific">Cyphellophora europaea (strain CBS 101466)</name>
    <name type="common">Phialophora europaea</name>
    <dbReference type="NCBI Taxonomy" id="1220924"/>
    <lineage>
        <taxon>Eukaryota</taxon>
        <taxon>Fungi</taxon>
        <taxon>Dikarya</taxon>
        <taxon>Ascomycota</taxon>
        <taxon>Pezizomycotina</taxon>
        <taxon>Eurotiomycetes</taxon>
        <taxon>Chaetothyriomycetidae</taxon>
        <taxon>Chaetothyriales</taxon>
        <taxon>Cyphellophoraceae</taxon>
        <taxon>Cyphellophora</taxon>
    </lineage>
</organism>
<reference evidence="10 11" key="1">
    <citation type="submission" date="2013-03" db="EMBL/GenBank/DDBJ databases">
        <title>The Genome Sequence of Phialophora europaea CBS 101466.</title>
        <authorList>
            <consortium name="The Broad Institute Genomics Platform"/>
            <person name="Cuomo C."/>
            <person name="de Hoog S."/>
            <person name="Gorbushina A."/>
            <person name="Walker B."/>
            <person name="Young S.K."/>
            <person name="Zeng Q."/>
            <person name="Gargeya S."/>
            <person name="Fitzgerald M."/>
            <person name="Haas B."/>
            <person name="Abouelleil A."/>
            <person name="Allen A.W."/>
            <person name="Alvarado L."/>
            <person name="Arachchi H.M."/>
            <person name="Berlin A.M."/>
            <person name="Chapman S.B."/>
            <person name="Gainer-Dewar J."/>
            <person name="Goldberg J."/>
            <person name="Griggs A."/>
            <person name="Gujja S."/>
            <person name="Hansen M."/>
            <person name="Howarth C."/>
            <person name="Imamovic A."/>
            <person name="Ireland A."/>
            <person name="Larimer J."/>
            <person name="McCowan C."/>
            <person name="Murphy C."/>
            <person name="Pearson M."/>
            <person name="Poon T.W."/>
            <person name="Priest M."/>
            <person name="Roberts A."/>
            <person name="Saif S."/>
            <person name="Shea T."/>
            <person name="Sisk P."/>
            <person name="Sykes S."/>
            <person name="Wortman J."/>
            <person name="Nusbaum C."/>
            <person name="Birren B."/>
        </authorList>
    </citation>
    <scope>NUCLEOTIDE SEQUENCE [LARGE SCALE GENOMIC DNA]</scope>
    <source>
        <strain evidence="10 11">CBS 101466</strain>
    </source>
</reference>
<feature type="region of interest" description="Disordered" evidence="8">
    <location>
        <begin position="464"/>
        <end position="524"/>
    </location>
</feature>
<evidence type="ECO:0000313" key="10">
    <source>
        <dbReference type="EMBL" id="ETN38205.1"/>
    </source>
</evidence>
<feature type="compositionally biased region" description="Gly residues" evidence="8">
    <location>
        <begin position="478"/>
        <end position="488"/>
    </location>
</feature>
<proteinExistence type="inferred from homology"/>
<feature type="region of interest" description="Disordered" evidence="8">
    <location>
        <begin position="354"/>
        <end position="378"/>
    </location>
</feature>
<evidence type="ECO:0000256" key="5">
    <source>
        <dbReference type="ARBA" id="ARBA00022692"/>
    </source>
</evidence>
<evidence type="ECO:0000256" key="9">
    <source>
        <dbReference type="SAM" id="Phobius"/>
    </source>
</evidence>
<dbReference type="RefSeq" id="XP_008718794.1">
    <property type="nucleotide sequence ID" value="XM_008720572.1"/>
</dbReference>
<feature type="transmembrane region" description="Helical" evidence="9">
    <location>
        <begin position="51"/>
        <end position="68"/>
    </location>
</feature>
<dbReference type="VEuPathDB" id="FungiDB:HMPREF1541_06236"/>
<evidence type="ECO:0000256" key="8">
    <source>
        <dbReference type="SAM" id="MobiDB-lite"/>
    </source>
</evidence>
<evidence type="ECO:0000256" key="7">
    <source>
        <dbReference type="ARBA" id="ARBA00023136"/>
    </source>
</evidence>
<gene>
    <name evidence="10" type="ORF">HMPREF1541_06236</name>
</gene>
<evidence type="ECO:0008006" key="12">
    <source>
        <dbReference type="Google" id="ProtNLM"/>
    </source>
</evidence>
<dbReference type="InParanoid" id="W2RPF2"/>
<feature type="transmembrane region" description="Helical" evidence="9">
    <location>
        <begin position="316"/>
        <end position="340"/>
    </location>
</feature>
<dbReference type="HOGENOM" id="CLU_030057_6_1_1"/>
<dbReference type="InterPro" id="IPR051629">
    <property type="entry name" value="Sulfite_efflux_TDT"/>
</dbReference>
<evidence type="ECO:0000256" key="4">
    <source>
        <dbReference type="ARBA" id="ARBA00022475"/>
    </source>
</evidence>
<dbReference type="PANTHER" id="PTHR31686">
    <property type="match status" value="1"/>
</dbReference>
<feature type="transmembrane region" description="Helical" evidence="9">
    <location>
        <begin position="234"/>
        <end position="257"/>
    </location>
</feature>
<dbReference type="GO" id="GO:0000319">
    <property type="term" value="F:sulfite transmembrane transporter activity"/>
    <property type="evidence" value="ECO:0007669"/>
    <property type="project" value="TreeGrafter"/>
</dbReference>
<feature type="transmembrane region" description="Helical" evidence="9">
    <location>
        <begin position="119"/>
        <end position="143"/>
    </location>
</feature>
<keyword evidence="5 9" id="KW-0812">Transmembrane</keyword>
<feature type="transmembrane region" description="Helical" evidence="9">
    <location>
        <begin position="74"/>
        <end position="99"/>
    </location>
</feature>
<feature type="transmembrane region" description="Helical" evidence="9">
    <location>
        <begin position="417"/>
        <end position="442"/>
    </location>
</feature>
<keyword evidence="7 9" id="KW-0472">Membrane</keyword>